<dbReference type="AlphaFoldDB" id="F4QMC2"/>
<evidence type="ECO:0000313" key="1">
    <source>
        <dbReference type="EMBL" id="EGF91363.1"/>
    </source>
</evidence>
<protein>
    <submittedName>
        <fullName evidence="1">Uncharacterized protein</fullName>
    </submittedName>
</protein>
<dbReference type="HOGENOM" id="CLU_3164106_0_0_5"/>
<reference evidence="2" key="1">
    <citation type="submission" date="2011-03" db="EMBL/GenBank/DDBJ databases">
        <title>Draft genome sequence of Brevundimonas diminuta.</title>
        <authorList>
            <person name="Brown P.J.B."/>
            <person name="Buechlein A."/>
            <person name="Hemmerich C."/>
            <person name="Brun Y.V."/>
        </authorList>
    </citation>
    <scope>NUCLEOTIDE SEQUENCE [LARGE SCALE GENOMIC DNA]</scope>
    <source>
        <strain evidence="2">C19</strain>
    </source>
</reference>
<dbReference type="Proteomes" id="UP000006512">
    <property type="component" value="Unassembled WGS sequence"/>
</dbReference>
<name>F4QMC2_9CAUL</name>
<dbReference type="EMBL" id="GL883078">
    <property type="protein sequence ID" value="EGF91363.1"/>
    <property type="molecule type" value="Genomic_DNA"/>
</dbReference>
<accession>F4QMC2</accession>
<proteinExistence type="predicted"/>
<sequence>MQIGAKGEAQLAVKTDDDVRELLNNRVSIDYYFEDRPRDCWEKRQNH</sequence>
<evidence type="ECO:0000313" key="2">
    <source>
        <dbReference type="Proteomes" id="UP000006512"/>
    </source>
</evidence>
<gene>
    <name evidence="1" type="ORF">ABI_27770</name>
</gene>
<keyword evidence="2" id="KW-1185">Reference proteome</keyword>
<organism evidence="1 2">
    <name type="scientific">Asticcacaulis biprosthecium C19</name>
    <dbReference type="NCBI Taxonomy" id="715226"/>
    <lineage>
        <taxon>Bacteria</taxon>
        <taxon>Pseudomonadati</taxon>
        <taxon>Pseudomonadota</taxon>
        <taxon>Alphaproteobacteria</taxon>
        <taxon>Caulobacterales</taxon>
        <taxon>Caulobacteraceae</taxon>
        <taxon>Asticcacaulis</taxon>
    </lineage>
</organism>